<evidence type="ECO:0000313" key="7">
    <source>
        <dbReference type="EMBL" id="MFB9818012.1"/>
    </source>
</evidence>
<proteinExistence type="predicted"/>
<feature type="transmembrane region" description="Helical" evidence="5">
    <location>
        <begin position="316"/>
        <end position="336"/>
    </location>
</feature>
<feature type="domain" description="Major facilitator superfamily (MFS) profile" evidence="6">
    <location>
        <begin position="11"/>
        <end position="401"/>
    </location>
</feature>
<feature type="transmembrane region" description="Helical" evidence="5">
    <location>
        <begin position="290"/>
        <end position="310"/>
    </location>
</feature>
<evidence type="ECO:0000313" key="8">
    <source>
        <dbReference type="Proteomes" id="UP001589702"/>
    </source>
</evidence>
<dbReference type="EMBL" id="JBHMBC010000002">
    <property type="protein sequence ID" value="MFB9818012.1"/>
    <property type="molecule type" value="Genomic_DNA"/>
</dbReference>
<dbReference type="InterPro" id="IPR020846">
    <property type="entry name" value="MFS_dom"/>
</dbReference>
<feature type="transmembrane region" description="Helical" evidence="5">
    <location>
        <begin position="372"/>
        <end position="393"/>
    </location>
</feature>
<keyword evidence="2 5" id="KW-0812">Transmembrane</keyword>
<evidence type="ECO:0000256" key="5">
    <source>
        <dbReference type="SAM" id="Phobius"/>
    </source>
</evidence>
<feature type="transmembrane region" description="Helical" evidence="5">
    <location>
        <begin position="144"/>
        <end position="163"/>
    </location>
</feature>
<comment type="subcellular location">
    <subcellularLocation>
        <location evidence="1">Cell membrane</location>
        <topology evidence="1">Multi-pass membrane protein</topology>
    </subcellularLocation>
</comment>
<dbReference type="InterPro" id="IPR036259">
    <property type="entry name" value="MFS_trans_sf"/>
</dbReference>
<feature type="transmembrane region" description="Helical" evidence="5">
    <location>
        <begin position="348"/>
        <end position="366"/>
    </location>
</feature>
<dbReference type="InterPro" id="IPR011701">
    <property type="entry name" value="MFS"/>
</dbReference>
<comment type="caution">
    <text evidence="7">The sequence shown here is derived from an EMBL/GenBank/DDBJ whole genome shotgun (WGS) entry which is preliminary data.</text>
</comment>
<evidence type="ECO:0000256" key="3">
    <source>
        <dbReference type="ARBA" id="ARBA00022989"/>
    </source>
</evidence>
<keyword evidence="3 5" id="KW-1133">Transmembrane helix</keyword>
<dbReference type="PANTHER" id="PTHR23514:SF13">
    <property type="entry name" value="INNER MEMBRANE PROTEIN YBJJ"/>
    <property type="match status" value="1"/>
</dbReference>
<evidence type="ECO:0000259" key="6">
    <source>
        <dbReference type="PROSITE" id="PS50850"/>
    </source>
</evidence>
<dbReference type="InterPro" id="IPR051788">
    <property type="entry name" value="MFS_Transporter"/>
</dbReference>
<reference evidence="7 8" key="1">
    <citation type="submission" date="2024-09" db="EMBL/GenBank/DDBJ databases">
        <authorList>
            <person name="Sun Q."/>
            <person name="Mori K."/>
        </authorList>
    </citation>
    <scope>NUCLEOTIDE SEQUENCE [LARGE SCALE GENOMIC DNA]</scope>
    <source>
        <strain evidence="7 8">JCM 1334</strain>
    </source>
</reference>
<dbReference type="Proteomes" id="UP001589702">
    <property type="component" value="Unassembled WGS sequence"/>
</dbReference>
<dbReference type="SUPFAM" id="SSF103473">
    <property type="entry name" value="MFS general substrate transporter"/>
    <property type="match status" value="1"/>
</dbReference>
<protein>
    <submittedName>
        <fullName evidence="7">MFS transporter</fullName>
    </submittedName>
</protein>
<name>A0ABV5XTE8_ARTRM</name>
<dbReference type="RefSeq" id="WP_234753618.1">
    <property type="nucleotide sequence ID" value="NZ_BAAAWN010000001.1"/>
</dbReference>
<organism evidence="7 8">
    <name type="scientific">Arthrobacter ramosus</name>
    <dbReference type="NCBI Taxonomy" id="1672"/>
    <lineage>
        <taxon>Bacteria</taxon>
        <taxon>Bacillati</taxon>
        <taxon>Actinomycetota</taxon>
        <taxon>Actinomycetes</taxon>
        <taxon>Micrococcales</taxon>
        <taxon>Micrococcaceae</taxon>
        <taxon>Arthrobacter</taxon>
    </lineage>
</organism>
<dbReference type="PANTHER" id="PTHR23514">
    <property type="entry name" value="BYPASS OF STOP CODON PROTEIN 6"/>
    <property type="match status" value="1"/>
</dbReference>
<keyword evidence="4 5" id="KW-0472">Membrane</keyword>
<evidence type="ECO:0000256" key="1">
    <source>
        <dbReference type="ARBA" id="ARBA00004651"/>
    </source>
</evidence>
<sequence>MAASLSNTSPQLLRARLGVFGAFTIVGFLTAIWLVNIPDIQQRTGTSHAVLGGLILLLGLGALISMQFAGLLIRRFGSRTPTLMGLGLLLVSVNLPGMASDALSLGIALFIFGLGHGLTDVAMNQHAVVVERGYRRPIMSAFHAFFSLGGALGAVAGAAGQSIHLHVSWILLGAALLGLVGTAWSAFSMLPKASEELLDLDQNPATSGETASSDHPVAPKRGRMLALALLAFLVLLSEGAANDWSALQTVERLGEPEAAAALAYGAFAAAMTIGRLLADRMSHAIGPVKVVRFGSLIAAAGMLVVVASPFYPLSLFGWLLFGLGLSGIIPQVYTAAGSIGRSDAGKTLSRVVSSGYVGLLAGPAIIGWLGGMLGLTIAFLVPFLFCVVGIFLASTVTTDKESPAEPALAVSRDAQS</sequence>
<feature type="transmembrane region" description="Helical" evidence="5">
    <location>
        <begin position="17"/>
        <end position="37"/>
    </location>
</feature>
<gene>
    <name evidence="7" type="ORF">ACFFP1_00690</name>
</gene>
<feature type="transmembrane region" description="Helical" evidence="5">
    <location>
        <begin position="105"/>
        <end position="123"/>
    </location>
</feature>
<feature type="transmembrane region" description="Helical" evidence="5">
    <location>
        <begin position="49"/>
        <end position="73"/>
    </location>
</feature>
<feature type="transmembrane region" description="Helical" evidence="5">
    <location>
        <begin position="169"/>
        <end position="190"/>
    </location>
</feature>
<evidence type="ECO:0000256" key="2">
    <source>
        <dbReference type="ARBA" id="ARBA00022692"/>
    </source>
</evidence>
<feature type="transmembrane region" description="Helical" evidence="5">
    <location>
        <begin position="224"/>
        <end position="241"/>
    </location>
</feature>
<dbReference type="Gene3D" id="1.20.1250.20">
    <property type="entry name" value="MFS general substrate transporter like domains"/>
    <property type="match status" value="2"/>
</dbReference>
<dbReference type="PROSITE" id="PS50850">
    <property type="entry name" value="MFS"/>
    <property type="match status" value="1"/>
</dbReference>
<feature type="transmembrane region" description="Helical" evidence="5">
    <location>
        <begin position="261"/>
        <end position="278"/>
    </location>
</feature>
<evidence type="ECO:0000256" key="4">
    <source>
        <dbReference type="ARBA" id="ARBA00023136"/>
    </source>
</evidence>
<keyword evidence="8" id="KW-1185">Reference proteome</keyword>
<dbReference type="CDD" id="cd17393">
    <property type="entry name" value="MFS_MosC_like"/>
    <property type="match status" value="1"/>
</dbReference>
<dbReference type="Pfam" id="PF07690">
    <property type="entry name" value="MFS_1"/>
    <property type="match status" value="1"/>
</dbReference>
<accession>A0ABV5XTE8</accession>